<proteinExistence type="predicted"/>
<name>A0A8X6RPN3_TRICX</name>
<gene>
    <name evidence="1" type="ORF">TNCV_4909131</name>
</gene>
<dbReference type="Proteomes" id="UP000887159">
    <property type="component" value="Unassembled WGS sequence"/>
</dbReference>
<keyword evidence="2" id="KW-1185">Reference proteome</keyword>
<evidence type="ECO:0000313" key="2">
    <source>
        <dbReference type="Proteomes" id="UP000887159"/>
    </source>
</evidence>
<dbReference type="EMBL" id="BMAU01021201">
    <property type="protein sequence ID" value="GFX98270.1"/>
    <property type="molecule type" value="Genomic_DNA"/>
</dbReference>
<reference evidence="1" key="1">
    <citation type="submission" date="2020-08" db="EMBL/GenBank/DDBJ databases">
        <title>Multicomponent nature underlies the extraordinary mechanical properties of spider dragline silk.</title>
        <authorList>
            <person name="Kono N."/>
            <person name="Nakamura H."/>
            <person name="Mori M."/>
            <person name="Yoshida Y."/>
            <person name="Ohtoshi R."/>
            <person name="Malay A.D."/>
            <person name="Moran D.A.P."/>
            <person name="Tomita M."/>
            <person name="Numata K."/>
            <person name="Arakawa K."/>
        </authorList>
    </citation>
    <scope>NUCLEOTIDE SEQUENCE</scope>
</reference>
<evidence type="ECO:0000313" key="1">
    <source>
        <dbReference type="EMBL" id="GFX98270.1"/>
    </source>
</evidence>
<accession>A0A8X6RPN3</accession>
<dbReference type="AlphaFoldDB" id="A0A8X6RPN3"/>
<protein>
    <submittedName>
        <fullName evidence="1">Uncharacterized protein</fullName>
    </submittedName>
</protein>
<sequence length="89" mass="10613">MRCVQRFDAFSPHVEVLRKFWVWGTIKLLELIEYFKEISKKNPVGDQRYTPEIMDEILTTARDLELEVNEDDIEELIMGHEDELTTEEP</sequence>
<organism evidence="1 2">
    <name type="scientific">Trichonephila clavipes</name>
    <name type="common">Golden silk orbweaver</name>
    <name type="synonym">Nephila clavipes</name>
    <dbReference type="NCBI Taxonomy" id="2585209"/>
    <lineage>
        <taxon>Eukaryota</taxon>
        <taxon>Metazoa</taxon>
        <taxon>Ecdysozoa</taxon>
        <taxon>Arthropoda</taxon>
        <taxon>Chelicerata</taxon>
        <taxon>Arachnida</taxon>
        <taxon>Araneae</taxon>
        <taxon>Araneomorphae</taxon>
        <taxon>Entelegynae</taxon>
        <taxon>Araneoidea</taxon>
        <taxon>Nephilidae</taxon>
        <taxon>Trichonephila</taxon>
    </lineage>
</organism>
<comment type="caution">
    <text evidence="1">The sequence shown here is derived from an EMBL/GenBank/DDBJ whole genome shotgun (WGS) entry which is preliminary data.</text>
</comment>